<dbReference type="Pfam" id="PF25540">
    <property type="entry name" value="DUF7923"/>
    <property type="match status" value="1"/>
</dbReference>
<feature type="coiled-coil region" evidence="2">
    <location>
        <begin position="72"/>
        <end position="113"/>
    </location>
</feature>
<keyword evidence="2" id="KW-0175">Coiled coil</keyword>
<dbReference type="OrthoDB" id="3512845at2759"/>
<evidence type="ECO:0000313" key="5">
    <source>
        <dbReference type="Proteomes" id="UP000824998"/>
    </source>
</evidence>
<feature type="zinc finger region" description="C3H1-type" evidence="1">
    <location>
        <begin position="383"/>
        <end position="409"/>
    </location>
</feature>
<dbReference type="GO" id="GO:0008270">
    <property type="term" value="F:zinc ion binding"/>
    <property type="evidence" value="ECO:0007669"/>
    <property type="project" value="UniProtKB-KW"/>
</dbReference>
<sequence length="494" mass="55261">MPSHTPPMPPGMGRATINDFIQRFNALQLQQAAIVTDELIKVRPMRSKIWLTVDRGVDGRLFAAGFNFNDRQTQLEQENARLVQSLEDVKLDLDHSNNSRRELQKELAATKVRAGDSEVLKNRNPYIMVLIDGDGLLFHDSLVAQGLEGGKQAANLLRNSILQHCQGLPEDIEIIAKICANVTGLSIAMNMDDADHLKKFTLGFTQGKASFDFVDVGYGKERADSKIKERMRWHLRNHNCKQILLGVSHDAGYAPFLDEIVSVEDRPRITIMEGPPTVRELRATGLRVISFQEIFRTEKLVARLPAAPPSWAGVSSVPPIAALAPLPPPPSTSPVMVNKGSTNVISVMPIKKPAAKPTWEPGPRGLDPPLNHKQSVLDRVKVRNPKLCNNHYLRGQCMKDGCTFEHNYKPNEEEIKAISYLSRLNPCTSGQDCDQEACIYGHHCPSVQFVGMNGKPRDPVCQAFCRFSKDDHPPGCVIKNPRKERWERKDESYF</sequence>
<dbReference type="Pfam" id="PF25542">
    <property type="entry name" value="zf-CCCH_12"/>
    <property type="match status" value="1"/>
</dbReference>
<keyword evidence="1" id="KW-0862">Zinc</keyword>
<dbReference type="InterPro" id="IPR057683">
    <property type="entry name" value="DUF7923"/>
</dbReference>
<dbReference type="PANTHER" id="PTHR37543:SF1">
    <property type="entry name" value="CCCH ZINC FINGER DNA BINDING PROTEIN (AFU_ORTHOLOGUE AFUA_5G12760)"/>
    <property type="match status" value="1"/>
</dbReference>
<dbReference type="AlphaFoldDB" id="A0A9P7YHD4"/>
<evidence type="ECO:0000259" key="3">
    <source>
        <dbReference type="PROSITE" id="PS50103"/>
    </source>
</evidence>
<dbReference type="InterPro" id="IPR000571">
    <property type="entry name" value="Znf_CCCH"/>
</dbReference>
<proteinExistence type="predicted"/>
<dbReference type="InterPro" id="IPR057654">
    <property type="entry name" value="Znf-CCCH_tandem"/>
</dbReference>
<evidence type="ECO:0000256" key="1">
    <source>
        <dbReference type="PROSITE-ProRule" id="PRU00723"/>
    </source>
</evidence>
<keyword evidence="1" id="KW-0863">Zinc-finger</keyword>
<keyword evidence="1" id="KW-0479">Metal-binding</keyword>
<name>A0A9P7YHD4_9HELO</name>
<dbReference type="Pfam" id="PF25543">
    <property type="entry name" value="zf-CCCH_tandem"/>
    <property type="match status" value="1"/>
</dbReference>
<feature type="domain" description="C3H1-type" evidence="3">
    <location>
        <begin position="383"/>
        <end position="409"/>
    </location>
</feature>
<dbReference type="Proteomes" id="UP000824998">
    <property type="component" value="Unassembled WGS sequence"/>
</dbReference>
<dbReference type="PROSITE" id="PS50103">
    <property type="entry name" value="ZF_C3H1"/>
    <property type="match status" value="1"/>
</dbReference>
<dbReference type="PANTHER" id="PTHR37543">
    <property type="entry name" value="CCCH ZINC FINGER DNA BINDING PROTEIN (AFU_ORTHOLOGUE AFUA_5G12760)"/>
    <property type="match status" value="1"/>
</dbReference>
<comment type="caution">
    <text evidence="4">The sequence shown here is derived from an EMBL/GenBank/DDBJ whole genome shotgun (WGS) entry which is preliminary data.</text>
</comment>
<keyword evidence="5" id="KW-1185">Reference proteome</keyword>
<gene>
    <name evidence="4" type="ORF">BJ875DRAFT_484789</name>
</gene>
<evidence type="ECO:0000313" key="4">
    <source>
        <dbReference type="EMBL" id="KAG9233824.1"/>
    </source>
</evidence>
<reference evidence="4" key="1">
    <citation type="journal article" date="2021" name="IMA Fungus">
        <title>Genomic characterization of three marine fungi, including Emericellopsis atlantica sp. nov. with signatures of a generalist lifestyle and marine biomass degradation.</title>
        <authorList>
            <person name="Hagestad O.C."/>
            <person name="Hou L."/>
            <person name="Andersen J.H."/>
            <person name="Hansen E.H."/>
            <person name="Altermark B."/>
            <person name="Li C."/>
            <person name="Kuhnert E."/>
            <person name="Cox R.J."/>
            <person name="Crous P.W."/>
            <person name="Spatafora J.W."/>
            <person name="Lail K."/>
            <person name="Amirebrahimi M."/>
            <person name="Lipzen A."/>
            <person name="Pangilinan J."/>
            <person name="Andreopoulos W."/>
            <person name="Hayes R.D."/>
            <person name="Ng V."/>
            <person name="Grigoriev I.V."/>
            <person name="Jackson S.A."/>
            <person name="Sutton T.D.S."/>
            <person name="Dobson A.D.W."/>
            <person name="Rama T."/>
        </authorList>
    </citation>
    <scope>NUCLEOTIDE SEQUENCE</scope>
    <source>
        <strain evidence="4">TRa018bII</strain>
    </source>
</reference>
<accession>A0A9P7YHD4</accession>
<evidence type="ECO:0000256" key="2">
    <source>
        <dbReference type="SAM" id="Coils"/>
    </source>
</evidence>
<protein>
    <submittedName>
        <fullName evidence="4">C-x8-C-x5-C-x3-H type zinc finger protein-like protein</fullName>
    </submittedName>
</protein>
<dbReference type="EMBL" id="MU251485">
    <property type="protein sequence ID" value="KAG9233824.1"/>
    <property type="molecule type" value="Genomic_DNA"/>
</dbReference>
<organism evidence="4 5">
    <name type="scientific">Amylocarpus encephaloides</name>
    <dbReference type="NCBI Taxonomy" id="45428"/>
    <lineage>
        <taxon>Eukaryota</taxon>
        <taxon>Fungi</taxon>
        <taxon>Dikarya</taxon>
        <taxon>Ascomycota</taxon>
        <taxon>Pezizomycotina</taxon>
        <taxon>Leotiomycetes</taxon>
        <taxon>Helotiales</taxon>
        <taxon>Helotiales incertae sedis</taxon>
        <taxon>Amylocarpus</taxon>
    </lineage>
</organism>